<dbReference type="InterPro" id="IPR055281">
    <property type="entry name" value="GIR1-2/SIED1"/>
</dbReference>
<dbReference type="Proteomes" id="UP000813462">
    <property type="component" value="Unassembled WGS sequence"/>
</dbReference>
<protein>
    <recommendedName>
        <fullName evidence="2">GIR1-like zinc ribbon domain-containing protein</fullName>
    </recommendedName>
</protein>
<evidence type="ECO:0000313" key="4">
    <source>
        <dbReference type="Proteomes" id="UP000813462"/>
    </source>
</evidence>
<gene>
    <name evidence="3" type="ORF">FEM48_Zijuj02G0005300</name>
</gene>
<dbReference type="EMBL" id="JAEACU010000002">
    <property type="protein sequence ID" value="KAH7541793.1"/>
    <property type="molecule type" value="Genomic_DNA"/>
</dbReference>
<evidence type="ECO:0000313" key="3">
    <source>
        <dbReference type="EMBL" id="KAH7541793.1"/>
    </source>
</evidence>
<feature type="domain" description="GIR1-like zinc ribbon" evidence="2">
    <location>
        <begin position="74"/>
        <end position="107"/>
    </location>
</feature>
<proteinExistence type="predicted"/>
<dbReference type="PANTHER" id="PTHR33177:SF79">
    <property type="entry name" value="LITAF DOMAIN-CONTAINING PROTEIN"/>
    <property type="match status" value="1"/>
</dbReference>
<comment type="caution">
    <text evidence="3">The sequence shown here is derived from an EMBL/GenBank/DDBJ whole genome shotgun (WGS) entry which is preliminary data.</text>
</comment>
<sequence length="110" mass="11869">MSGRGTSPKLEMELNLSPPRQNSQDDDVSPWNSSTSEMSSEISVVEGSCVSSETEESSVNVGHASSNSETTPEMVLVGCPRCLMYVMLSQVDPKCPKCNSKVLLDLLNID</sequence>
<dbReference type="Pfam" id="PF24747">
    <property type="entry name" value="Zn-ribbon_GIR1"/>
    <property type="match status" value="1"/>
</dbReference>
<name>A0A978VSJ8_ZIZJJ</name>
<dbReference type="OrthoDB" id="1930194at2759"/>
<dbReference type="PANTHER" id="PTHR33177">
    <property type="entry name" value="PUTATIVE-RELATED"/>
    <property type="match status" value="1"/>
</dbReference>
<feature type="region of interest" description="Disordered" evidence="1">
    <location>
        <begin position="1"/>
        <end position="70"/>
    </location>
</feature>
<dbReference type="AlphaFoldDB" id="A0A978VSJ8"/>
<accession>A0A978VSJ8</accession>
<evidence type="ECO:0000256" key="1">
    <source>
        <dbReference type="SAM" id="MobiDB-lite"/>
    </source>
</evidence>
<organism evidence="3 4">
    <name type="scientific">Ziziphus jujuba var. spinosa</name>
    <dbReference type="NCBI Taxonomy" id="714518"/>
    <lineage>
        <taxon>Eukaryota</taxon>
        <taxon>Viridiplantae</taxon>
        <taxon>Streptophyta</taxon>
        <taxon>Embryophyta</taxon>
        <taxon>Tracheophyta</taxon>
        <taxon>Spermatophyta</taxon>
        <taxon>Magnoliopsida</taxon>
        <taxon>eudicotyledons</taxon>
        <taxon>Gunneridae</taxon>
        <taxon>Pentapetalae</taxon>
        <taxon>rosids</taxon>
        <taxon>fabids</taxon>
        <taxon>Rosales</taxon>
        <taxon>Rhamnaceae</taxon>
        <taxon>Paliureae</taxon>
        <taxon>Ziziphus</taxon>
    </lineage>
</organism>
<evidence type="ECO:0000259" key="2">
    <source>
        <dbReference type="Pfam" id="PF24747"/>
    </source>
</evidence>
<feature type="compositionally biased region" description="Low complexity" evidence="1">
    <location>
        <begin position="29"/>
        <end position="61"/>
    </location>
</feature>
<reference evidence="3" key="1">
    <citation type="journal article" date="2021" name="Front. Plant Sci.">
        <title>Chromosome-Scale Genome Assembly for Chinese Sour Jujube and Insights Into Its Genome Evolution and Domestication Signature.</title>
        <authorList>
            <person name="Shen L.-Y."/>
            <person name="Luo H."/>
            <person name="Wang X.-L."/>
            <person name="Wang X.-M."/>
            <person name="Qiu X.-J."/>
            <person name="Liu H."/>
            <person name="Zhou S.-S."/>
            <person name="Jia K.-H."/>
            <person name="Nie S."/>
            <person name="Bao Y.-T."/>
            <person name="Zhang R.-G."/>
            <person name="Yun Q.-Z."/>
            <person name="Chai Y.-H."/>
            <person name="Lu J.-Y."/>
            <person name="Li Y."/>
            <person name="Zhao S.-W."/>
            <person name="Mao J.-F."/>
            <person name="Jia S.-G."/>
            <person name="Mao Y.-M."/>
        </authorList>
    </citation>
    <scope>NUCLEOTIDE SEQUENCE</scope>
    <source>
        <strain evidence="3">AT0</strain>
        <tissue evidence="3">Leaf</tissue>
    </source>
</reference>
<dbReference type="InterPro" id="IPR056440">
    <property type="entry name" value="Zn-ribbon_GIR1"/>
</dbReference>